<reference evidence="1 2" key="1">
    <citation type="submission" date="2014-11" db="EMBL/GenBank/DDBJ databases">
        <title>Comparative genomic analysis of Cryptosporidium hominis reveals occurrence of genetic recombination in virulent subtypes.</title>
        <authorList>
            <person name="Guo Y."/>
            <person name="Tang K."/>
            <person name="Frace M."/>
            <person name="Li N."/>
            <person name="Roellig D.M."/>
            <person name="Sammons S."/>
            <person name="Knipe K."/>
            <person name="Rowe L."/>
            <person name="Feng Y."/>
            <person name="Xiao L."/>
        </authorList>
    </citation>
    <scope>NUCLEOTIDE SEQUENCE [LARGE SCALE GENOMIC DNA]</scope>
    <source>
        <strain evidence="1">30976</strain>
    </source>
</reference>
<organism evidence="1 2">
    <name type="scientific">Cryptosporidium hominis</name>
    <dbReference type="NCBI Taxonomy" id="237895"/>
    <lineage>
        <taxon>Eukaryota</taxon>
        <taxon>Sar</taxon>
        <taxon>Alveolata</taxon>
        <taxon>Apicomplexa</taxon>
        <taxon>Conoidasida</taxon>
        <taxon>Coccidia</taxon>
        <taxon>Eucoccidiorida</taxon>
        <taxon>Eimeriorina</taxon>
        <taxon>Cryptosporidiidae</taxon>
        <taxon>Cryptosporidium</taxon>
    </lineage>
</organism>
<evidence type="ECO:0000313" key="1">
    <source>
        <dbReference type="EMBL" id="PPS95091.1"/>
    </source>
</evidence>
<proteinExistence type="predicted"/>
<keyword evidence="2" id="KW-1185">Reference proteome</keyword>
<evidence type="ECO:0000313" key="2">
    <source>
        <dbReference type="Proteomes" id="UP001429100"/>
    </source>
</evidence>
<dbReference type="Proteomes" id="UP001429100">
    <property type="component" value="Unassembled WGS sequence"/>
</dbReference>
<comment type="caution">
    <text evidence="1">The sequence shown here is derived from an EMBL/GenBank/DDBJ whole genome shotgun (WGS) entry which is preliminary data.</text>
</comment>
<reference evidence="1 2" key="2">
    <citation type="submission" date="2017-10" db="EMBL/GenBank/DDBJ databases">
        <title>Consistent, comparative and evidence-based genome annotation and re-annotation for the closely-related species, Cryptosporidium parvum, C. hominis and C. tyzzeri.</title>
        <authorList>
            <person name="Baptista R.P."/>
            <person name="Li Y."/>
            <person name="Sateriale A."/>
            <person name="Striepen B."/>
            <person name="Kissinger J.C."/>
        </authorList>
    </citation>
    <scope>NUCLEOTIDE SEQUENCE [LARGE SCALE GENOMIC DNA]</scope>
    <source>
        <strain evidence="1">30976</strain>
    </source>
</reference>
<protein>
    <recommendedName>
        <fullName evidence="3">TNFR-Cys domain-containing protein</fullName>
    </recommendedName>
</protein>
<evidence type="ECO:0008006" key="3">
    <source>
        <dbReference type="Google" id="ProtNLM"/>
    </source>
</evidence>
<dbReference type="EMBL" id="JTAI01000039">
    <property type="protein sequence ID" value="PPS95091.1"/>
    <property type="molecule type" value="Genomic_DNA"/>
</dbReference>
<accession>A0ABX5BBY5</accession>
<gene>
    <name evidence="1" type="ORF">GY17_00002215</name>
</gene>
<name>A0ABX5BBY5_CRYHO</name>
<sequence>MLHKQIKNFISIILFYIDIFQSFSYVNLTENQHISCFMQVGVHRKFVNPYRNKITVGPYGQEKTCKIACCSKKFCCATKQSSCSETKHSGMLNCNCANNLSSCSGCKGSSCTYSNSSNHSCPKNCNSSCFELHSSAFISCKNLSPNDLCLTFPRFKKNHSKKNCKCCTQFELSEDELVKIKNEAGVFGKFNESSEITTESESSEIADDIEINVNKTSNSTEAKFSYDIYLAIMDKYPLLSLKRRNYARMRQNLMNLQHYGLWEIPRNPENLVNATRKIFSTREQYLGLTTNHTDINVSMIQFTNESFLNVPRDFNYMDNNSAILDESNTPTNKNWEEWEKNIKKSNQISLRNKLEKLSGINVE</sequence>